<comment type="similarity">
    <text evidence="1">In the C-terminal section; belongs to the transposase 35 family.</text>
</comment>
<dbReference type="InterPro" id="IPR051399">
    <property type="entry name" value="RNA-guided_DNA_endo/Transpos"/>
</dbReference>
<feature type="region of interest" description="Disordered" evidence="6">
    <location>
        <begin position="350"/>
        <end position="369"/>
    </location>
</feature>
<organism evidence="9 10">
    <name type="scientific">Geobacillus thermoleovorans CCB_US3_UF5</name>
    <dbReference type="NCBI Taxonomy" id="1111068"/>
    <lineage>
        <taxon>Bacteria</taxon>
        <taxon>Bacillati</taxon>
        <taxon>Bacillota</taxon>
        <taxon>Bacilli</taxon>
        <taxon>Bacillales</taxon>
        <taxon>Anoxybacillaceae</taxon>
        <taxon>Geobacillus</taxon>
        <taxon>Geobacillus thermoleovorans group</taxon>
    </lineage>
</organism>
<evidence type="ECO:0000256" key="6">
    <source>
        <dbReference type="SAM" id="MobiDB-lite"/>
    </source>
</evidence>
<feature type="domain" description="Cas12f1-like TNB" evidence="8">
    <location>
        <begin position="259"/>
        <end position="323"/>
    </location>
</feature>
<dbReference type="PANTHER" id="PTHR30405:SF11">
    <property type="entry name" value="RNA-GUIDED DNA ENDONUCLEASE RV2885C-RELATED"/>
    <property type="match status" value="1"/>
</dbReference>
<keyword evidence="3" id="KW-0815">Transposition</keyword>
<evidence type="ECO:0000259" key="8">
    <source>
        <dbReference type="Pfam" id="PF07282"/>
    </source>
</evidence>
<dbReference type="NCBIfam" id="TIGR01766">
    <property type="entry name" value="IS200/IS605 family accessory protein TnpB-like domain"/>
    <property type="match status" value="1"/>
</dbReference>
<accession>A0ABN4A2C8</accession>
<comment type="similarity">
    <text evidence="2">In the N-terminal section; belongs to the transposase 2 family.</text>
</comment>
<dbReference type="NCBIfam" id="NF040570">
    <property type="entry name" value="guided_TnpB"/>
    <property type="match status" value="1"/>
</dbReference>
<dbReference type="Pfam" id="PF01385">
    <property type="entry name" value="OrfB_IS605"/>
    <property type="match status" value="1"/>
</dbReference>
<evidence type="ECO:0000256" key="3">
    <source>
        <dbReference type="ARBA" id="ARBA00022578"/>
    </source>
</evidence>
<evidence type="ECO:0000256" key="2">
    <source>
        <dbReference type="ARBA" id="ARBA00011044"/>
    </source>
</evidence>
<keyword evidence="5" id="KW-0233">DNA recombination</keyword>
<keyword evidence="4" id="KW-0238">DNA-binding</keyword>
<protein>
    <submittedName>
        <fullName evidence="9">Transposase, IS605 OrfB</fullName>
    </submittedName>
</protein>
<dbReference type="EMBL" id="CP003125">
    <property type="protein sequence ID" value="AEV20841.1"/>
    <property type="molecule type" value="Genomic_DNA"/>
</dbReference>
<keyword evidence="10" id="KW-1185">Reference proteome</keyword>
<dbReference type="Proteomes" id="UP000005636">
    <property type="component" value="Chromosome"/>
</dbReference>
<reference evidence="9 10" key="1">
    <citation type="submission" date="2011-11" db="EMBL/GenBank/DDBJ databases">
        <title>Complete genome sequence of thermophilic Geobacillus thermoleovorans CCB_US3_UF5.</title>
        <authorList>
            <person name="Muhd Sakaff M.K.L."/>
            <person name="Abdul Rahman A.Y."/>
            <person name="Saito J.A."/>
            <person name="Hou S."/>
            <person name="Alam M."/>
        </authorList>
    </citation>
    <scope>NUCLEOTIDE SEQUENCE [LARGE SCALE GENOMIC DNA]</scope>
    <source>
        <strain evidence="9 10">CCB_US3_UF5</strain>
    </source>
</reference>
<gene>
    <name evidence="9" type="ORF">GTCCBUS3UF5_35400</name>
</gene>
<sequence length="369" mass="41778">MYKQMTEVNTAFANWLATHPDLNKATSKIFQDFSSQRFPSAIVNQTIREVKSQTKHQKTKQFRKQWCCFNNQNWKVERKGDFYTVSFPTLEKRIGVPVVTRTYQAAWLDRLLDGTVKQGAAKLYKKRKKWYFAITITFEVEPRKETKAMGVDLGLRYIAVASVGTKSLFFKSNQCAFVRRRYAALRRRLGKAKKLHAVRKIGDKESRWMKGVNHKISRQIVNFALANGVGVIRMEELTGIRKRATSAKEAGRSLHSWAFHQLQTMIAYKAEMAGIRVEWVNPTYTSQTCKCGHREKANRNGIHFQCKKCGYTIHADLNGAINIAKAISGLSAEPSALVTGAPPIGVHLNPMGRGDDTPPNLGVVRTRNG</sequence>
<feature type="domain" description="Probable transposase IS891/IS1136/IS1341" evidence="7">
    <location>
        <begin position="140"/>
        <end position="240"/>
    </location>
</feature>
<evidence type="ECO:0000256" key="5">
    <source>
        <dbReference type="ARBA" id="ARBA00023172"/>
    </source>
</evidence>
<evidence type="ECO:0000313" key="9">
    <source>
        <dbReference type="EMBL" id="AEV20841.1"/>
    </source>
</evidence>
<dbReference type="PANTHER" id="PTHR30405">
    <property type="entry name" value="TRANSPOSASE"/>
    <property type="match status" value="1"/>
</dbReference>
<evidence type="ECO:0000313" key="10">
    <source>
        <dbReference type="Proteomes" id="UP000005636"/>
    </source>
</evidence>
<evidence type="ECO:0000256" key="1">
    <source>
        <dbReference type="ARBA" id="ARBA00008761"/>
    </source>
</evidence>
<evidence type="ECO:0000259" key="7">
    <source>
        <dbReference type="Pfam" id="PF01385"/>
    </source>
</evidence>
<name>A0ABN4A2C8_GEOTH</name>
<dbReference type="Pfam" id="PF07282">
    <property type="entry name" value="Cas12f1-like_TNB"/>
    <property type="match status" value="1"/>
</dbReference>
<dbReference type="InterPro" id="IPR001959">
    <property type="entry name" value="Transposase"/>
</dbReference>
<evidence type="ECO:0000256" key="4">
    <source>
        <dbReference type="ARBA" id="ARBA00023125"/>
    </source>
</evidence>
<dbReference type="InterPro" id="IPR010095">
    <property type="entry name" value="Cas12f1-like_TNB"/>
</dbReference>
<proteinExistence type="inferred from homology"/>